<dbReference type="EMBL" id="BRXW01000276">
    <property type="protein sequence ID" value="GMI17107.1"/>
    <property type="molecule type" value="Genomic_DNA"/>
</dbReference>
<evidence type="ECO:0000313" key="3">
    <source>
        <dbReference type="EMBL" id="GMI17107.1"/>
    </source>
</evidence>
<feature type="transmembrane region" description="Helical" evidence="2">
    <location>
        <begin position="198"/>
        <end position="221"/>
    </location>
</feature>
<feature type="transmembrane region" description="Helical" evidence="2">
    <location>
        <begin position="241"/>
        <end position="261"/>
    </location>
</feature>
<reference evidence="4" key="1">
    <citation type="journal article" date="2023" name="Commun. Biol.">
        <title>Genome analysis of Parmales, the sister group of diatoms, reveals the evolutionary specialization of diatoms from phago-mixotrophs to photoautotrophs.</title>
        <authorList>
            <person name="Ban H."/>
            <person name="Sato S."/>
            <person name="Yoshikawa S."/>
            <person name="Yamada K."/>
            <person name="Nakamura Y."/>
            <person name="Ichinomiya M."/>
            <person name="Sato N."/>
            <person name="Blanc-Mathieu R."/>
            <person name="Endo H."/>
            <person name="Kuwata A."/>
            <person name="Ogata H."/>
        </authorList>
    </citation>
    <scope>NUCLEOTIDE SEQUENCE [LARGE SCALE GENOMIC DNA]</scope>
    <source>
        <strain evidence="4">NIES 3700</strain>
    </source>
</reference>
<keyword evidence="4" id="KW-1185">Reference proteome</keyword>
<feature type="region of interest" description="Disordered" evidence="1">
    <location>
        <begin position="101"/>
        <end position="124"/>
    </location>
</feature>
<proteinExistence type="predicted"/>
<evidence type="ECO:0000313" key="4">
    <source>
        <dbReference type="Proteomes" id="UP001165122"/>
    </source>
</evidence>
<organism evidence="3 4">
    <name type="scientific">Triparma laevis f. longispina</name>
    <dbReference type="NCBI Taxonomy" id="1714387"/>
    <lineage>
        <taxon>Eukaryota</taxon>
        <taxon>Sar</taxon>
        <taxon>Stramenopiles</taxon>
        <taxon>Ochrophyta</taxon>
        <taxon>Bolidophyceae</taxon>
        <taxon>Parmales</taxon>
        <taxon>Triparmaceae</taxon>
        <taxon>Triparma</taxon>
    </lineage>
</organism>
<keyword evidence="2" id="KW-0472">Membrane</keyword>
<keyword evidence="2" id="KW-1133">Transmembrane helix</keyword>
<name>A0A9W7FQI9_9STRA</name>
<evidence type="ECO:0000256" key="1">
    <source>
        <dbReference type="SAM" id="MobiDB-lite"/>
    </source>
</evidence>
<gene>
    <name evidence="3" type="ORF">TrLO_g13512</name>
</gene>
<evidence type="ECO:0000256" key="2">
    <source>
        <dbReference type="SAM" id="Phobius"/>
    </source>
</evidence>
<feature type="transmembrane region" description="Helical" evidence="2">
    <location>
        <begin position="151"/>
        <end position="177"/>
    </location>
</feature>
<comment type="caution">
    <text evidence="3">The sequence shown here is derived from an EMBL/GenBank/DDBJ whole genome shotgun (WGS) entry which is preliminary data.</text>
</comment>
<keyword evidence="2" id="KW-0812">Transmembrane</keyword>
<dbReference type="AlphaFoldDB" id="A0A9W7FQI9"/>
<protein>
    <submittedName>
        <fullName evidence="3">Uncharacterized protein</fullName>
    </submittedName>
</protein>
<dbReference type="Proteomes" id="UP001165122">
    <property type="component" value="Unassembled WGS sequence"/>
</dbReference>
<accession>A0A9W7FQI9</accession>
<sequence>MIFIFDIVSGVASSFLFFSCADASSIFTLISVDMLENMSLALKVVGLVQKSSDEALKREGGARDRQIAELEQEQMHLKRQQERQGRKFSWLHKRVKRLEGEENVSDNAGDVSMENDNEGNSETTLLKNENEDKPYLIGKENLLLSRAARRLLAFFASEFSEMVSACWALILLPFIYLGPNKSFLYTIEDMDDDAFKQAMLFSGIDFAMELITFLVMLLIFHLHLKIHVLTMGIVNLNEKKFLLPLLALCFMVMFGGGCFLIKHFGMDPTFKFDEFTS</sequence>